<sequence length="339" mass="36003">MVSSWADTLAARFASLRGPDPAYAPGAHYMERYDMASFGGRLLFFLDITSPDHLFFGAADLDDARATLREGAPKHGDADLWRAARALHAKTTADGAPIPEPCRVGGWACFGSVPVSALILTAKYAPTSLPLFAAGHWLNQSHLASVSYFNRPPGKPAPLWRLGTAYCAAIGSAIGVFLAWKRVVVRFPALAGLGIFAPYPAAAGANMVNTVVMRFQELEDGVEVFDDRGTVVGVSHVAARSAVFDTCVTRLALPAGNFILTPLAYLALERGTPLGRAVARRPWLALPTQLATTVACFALCVPGSLALYPPVVAVPAAELEPHIASNFPDGTILRYSKGM</sequence>
<evidence type="ECO:0000256" key="3">
    <source>
        <dbReference type="ARBA" id="ARBA00022448"/>
    </source>
</evidence>
<evidence type="ECO:0000256" key="2">
    <source>
        <dbReference type="ARBA" id="ARBA00005974"/>
    </source>
</evidence>
<keyword evidence="7" id="KW-0496">Mitochondrion</keyword>
<evidence type="ECO:0000256" key="6">
    <source>
        <dbReference type="ARBA" id="ARBA00022989"/>
    </source>
</evidence>
<evidence type="ECO:0000256" key="1">
    <source>
        <dbReference type="ARBA" id="ARBA00004225"/>
    </source>
</evidence>
<dbReference type="Pfam" id="PF03820">
    <property type="entry name" value="SFXNs"/>
    <property type="match status" value="1"/>
</dbReference>
<comment type="subcellular location">
    <subcellularLocation>
        <location evidence="1">Mitochondrion membrane</location>
        <topology evidence="1">Multi-pass membrane protein</topology>
    </subcellularLocation>
</comment>
<evidence type="ECO:0000256" key="4">
    <source>
        <dbReference type="ARBA" id="ARBA00022692"/>
    </source>
</evidence>
<dbReference type="InterPro" id="IPR004686">
    <property type="entry name" value="Mtc"/>
</dbReference>
<keyword evidence="11" id="KW-1185">Reference proteome</keyword>
<evidence type="ECO:0000256" key="5">
    <source>
        <dbReference type="ARBA" id="ARBA00022970"/>
    </source>
</evidence>
<evidence type="ECO:0000256" key="9">
    <source>
        <dbReference type="SAM" id="Phobius"/>
    </source>
</evidence>
<keyword evidence="5" id="KW-0029">Amino-acid transport</keyword>
<protein>
    <submittedName>
        <fullName evidence="10">Ion transmembrane transporter</fullName>
    </submittedName>
</protein>
<comment type="caution">
    <text evidence="10">The sequence shown here is derived from an EMBL/GenBank/DDBJ whole genome shotgun (WGS) entry which is preliminary data.</text>
</comment>
<comment type="similarity">
    <text evidence="2">Belongs to the sideroflexin family.</text>
</comment>
<keyword evidence="4 9" id="KW-0812">Transmembrane</keyword>
<feature type="transmembrane region" description="Helical" evidence="9">
    <location>
        <begin position="159"/>
        <end position="180"/>
    </location>
</feature>
<evidence type="ECO:0000256" key="8">
    <source>
        <dbReference type="ARBA" id="ARBA00023136"/>
    </source>
</evidence>
<accession>A0ABR1FHD5</accession>
<reference evidence="10 11" key="1">
    <citation type="submission" date="2024-03" db="EMBL/GenBank/DDBJ databases">
        <title>Aureococcus anophagefferens CCMP1851 and Kratosvirus quantuckense: Draft genome of a second virus-susceptible host strain in the model system.</title>
        <authorList>
            <person name="Chase E."/>
            <person name="Truchon A.R."/>
            <person name="Schepens W."/>
            <person name="Wilhelm S.W."/>
        </authorList>
    </citation>
    <scope>NUCLEOTIDE SEQUENCE [LARGE SCALE GENOMIC DNA]</scope>
    <source>
        <strain evidence="10 11">CCMP1851</strain>
    </source>
</reference>
<organism evidence="10 11">
    <name type="scientific">Aureococcus anophagefferens</name>
    <name type="common">Harmful bloom alga</name>
    <dbReference type="NCBI Taxonomy" id="44056"/>
    <lineage>
        <taxon>Eukaryota</taxon>
        <taxon>Sar</taxon>
        <taxon>Stramenopiles</taxon>
        <taxon>Ochrophyta</taxon>
        <taxon>Pelagophyceae</taxon>
        <taxon>Pelagomonadales</taxon>
        <taxon>Pelagomonadaceae</taxon>
        <taxon>Aureococcus</taxon>
    </lineage>
</organism>
<evidence type="ECO:0000256" key="7">
    <source>
        <dbReference type="ARBA" id="ARBA00023128"/>
    </source>
</evidence>
<keyword evidence="6 9" id="KW-1133">Transmembrane helix</keyword>
<keyword evidence="8 9" id="KW-0472">Membrane</keyword>
<dbReference type="EMBL" id="JBBJCI010000423">
    <property type="protein sequence ID" value="KAK7230802.1"/>
    <property type="molecule type" value="Genomic_DNA"/>
</dbReference>
<dbReference type="PANTHER" id="PTHR11153:SF6">
    <property type="entry name" value="SIDEROFLEXIN-5"/>
    <property type="match status" value="1"/>
</dbReference>
<dbReference type="PANTHER" id="PTHR11153">
    <property type="entry name" value="SIDEROFLEXIN"/>
    <property type="match status" value="1"/>
</dbReference>
<evidence type="ECO:0000313" key="11">
    <source>
        <dbReference type="Proteomes" id="UP001363151"/>
    </source>
</evidence>
<keyword evidence="3" id="KW-0813">Transport</keyword>
<proteinExistence type="inferred from homology"/>
<evidence type="ECO:0000313" key="10">
    <source>
        <dbReference type="EMBL" id="KAK7230802.1"/>
    </source>
</evidence>
<gene>
    <name evidence="10" type="ORF">SO694_00075117</name>
</gene>
<name>A0ABR1FHD5_AURAN</name>
<dbReference type="Proteomes" id="UP001363151">
    <property type="component" value="Unassembled WGS sequence"/>
</dbReference>